<evidence type="ECO:0000256" key="1">
    <source>
        <dbReference type="ARBA" id="ARBA00022692"/>
    </source>
</evidence>
<feature type="transmembrane region" description="Helical" evidence="4">
    <location>
        <begin position="185"/>
        <end position="205"/>
    </location>
</feature>
<feature type="transmembrane region" description="Helical" evidence="4">
    <location>
        <begin position="268"/>
        <end position="285"/>
    </location>
</feature>
<feature type="transmembrane region" description="Helical" evidence="4">
    <location>
        <begin position="117"/>
        <end position="143"/>
    </location>
</feature>
<dbReference type="InterPro" id="IPR052714">
    <property type="entry name" value="MFS_Exporter"/>
</dbReference>
<keyword evidence="1 4" id="KW-0812">Transmembrane</keyword>
<dbReference type="PANTHER" id="PTHR23531">
    <property type="entry name" value="QUINOLENE RESISTANCE PROTEIN NORA"/>
    <property type="match status" value="1"/>
</dbReference>
<sequence>MPSPTASSAKVAKGNAFSEPPQTLFSRDFVLLFCMTMSCNSFVAVFYCFEQWLEGLSVSPNWRGILLSSMFTMVLIFRQVASVTLLRRGKLLPMAASIVVSSGVMLAYPFVGGPHVIGLILLLRVVQGIALAIFSCCTVAVLVSCIPRGQSARGFAFFSLTLLLPYSIIPALGEQILPLLGGEPHLFAVTALLGIPSLLMLIPLAPRLRTPEMPHETEGGLSGRELWHAVSHSGLFFVYMSCMTFSIMTVLAIFFMKGLCSITGAHPAWFFTTYTLTIIFVRLLGSNRLDTLPRHKITILCSALLVCCMLGLAWGPLWAFIPLTLLYGLGLGLLYPLLAAMVYDRSTNSTRSINSNVMMATFDSSGMFAPIIGGLVMYEGFGYRGVFAATAVSIALCGLCMLADMLRVARWKRLGVHQGQHQA</sequence>
<evidence type="ECO:0000256" key="3">
    <source>
        <dbReference type="ARBA" id="ARBA00023136"/>
    </source>
</evidence>
<dbReference type="AlphaFoldDB" id="A0A4P7UGE8"/>
<dbReference type="Pfam" id="PF07690">
    <property type="entry name" value="MFS_1"/>
    <property type="match status" value="1"/>
</dbReference>
<name>A0A4P7UGE8_DESDE</name>
<gene>
    <name evidence="5" type="ORF">DDIC_04470</name>
</gene>
<dbReference type="RefSeq" id="WP_136399332.1">
    <property type="nucleotide sequence ID" value="NZ_CP036295.1"/>
</dbReference>
<feature type="transmembrane region" description="Helical" evidence="4">
    <location>
        <begin position="61"/>
        <end position="80"/>
    </location>
</feature>
<reference evidence="5 6" key="1">
    <citation type="submission" date="2019-02" db="EMBL/GenBank/DDBJ databases">
        <title>Complete Genome Sequence of Desulfovibrio desulfuricans IC1, a Sulfonate Utilizing Anaerobe.</title>
        <authorList>
            <person name="Day L.A."/>
            <person name="De Leon K.B."/>
            <person name="Wall J.D."/>
        </authorList>
    </citation>
    <scope>NUCLEOTIDE SEQUENCE [LARGE SCALE GENOMIC DNA]</scope>
    <source>
        <strain evidence="5 6">IC1</strain>
    </source>
</reference>
<dbReference type="Proteomes" id="UP000297065">
    <property type="component" value="Chromosome"/>
</dbReference>
<organism evidence="5 6">
    <name type="scientific">Desulfovibrio desulfuricans</name>
    <dbReference type="NCBI Taxonomy" id="876"/>
    <lineage>
        <taxon>Bacteria</taxon>
        <taxon>Pseudomonadati</taxon>
        <taxon>Thermodesulfobacteriota</taxon>
        <taxon>Desulfovibrionia</taxon>
        <taxon>Desulfovibrionales</taxon>
        <taxon>Desulfovibrionaceae</taxon>
        <taxon>Desulfovibrio</taxon>
    </lineage>
</organism>
<protein>
    <submittedName>
        <fullName evidence="5">MFS transporter</fullName>
    </submittedName>
</protein>
<feature type="transmembrane region" description="Helical" evidence="4">
    <location>
        <begin position="92"/>
        <end position="111"/>
    </location>
</feature>
<dbReference type="InterPro" id="IPR036259">
    <property type="entry name" value="MFS_trans_sf"/>
</dbReference>
<dbReference type="GO" id="GO:0022857">
    <property type="term" value="F:transmembrane transporter activity"/>
    <property type="evidence" value="ECO:0007669"/>
    <property type="project" value="InterPro"/>
</dbReference>
<keyword evidence="2 4" id="KW-1133">Transmembrane helix</keyword>
<dbReference type="PANTHER" id="PTHR23531:SF1">
    <property type="entry name" value="QUINOLENE RESISTANCE PROTEIN NORA"/>
    <property type="match status" value="1"/>
</dbReference>
<evidence type="ECO:0000256" key="4">
    <source>
        <dbReference type="SAM" id="Phobius"/>
    </source>
</evidence>
<evidence type="ECO:0000256" key="2">
    <source>
        <dbReference type="ARBA" id="ARBA00022989"/>
    </source>
</evidence>
<evidence type="ECO:0000313" key="5">
    <source>
        <dbReference type="EMBL" id="QCC85146.1"/>
    </source>
</evidence>
<feature type="transmembrane region" description="Helical" evidence="4">
    <location>
        <begin position="355"/>
        <end position="377"/>
    </location>
</feature>
<feature type="transmembrane region" description="Helical" evidence="4">
    <location>
        <begin position="29"/>
        <end position="49"/>
    </location>
</feature>
<dbReference type="SUPFAM" id="SSF103473">
    <property type="entry name" value="MFS general substrate transporter"/>
    <property type="match status" value="1"/>
</dbReference>
<feature type="transmembrane region" description="Helical" evidence="4">
    <location>
        <begin position="234"/>
        <end position="256"/>
    </location>
</feature>
<accession>A0A4P7UGE8</accession>
<dbReference type="OrthoDB" id="5421104at2"/>
<feature type="transmembrane region" description="Helical" evidence="4">
    <location>
        <begin position="297"/>
        <end position="319"/>
    </location>
</feature>
<dbReference type="Gene3D" id="1.20.1250.20">
    <property type="entry name" value="MFS general substrate transporter like domains"/>
    <property type="match status" value="2"/>
</dbReference>
<feature type="transmembrane region" description="Helical" evidence="4">
    <location>
        <begin position="383"/>
        <end position="403"/>
    </location>
</feature>
<evidence type="ECO:0000313" key="6">
    <source>
        <dbReference type="Proteomes" id="UP000297065"/>
    </source>
</evidence>
<dbReference type="EMBL" id="CP036295">
    <property type="protein sequence ID" value="QCC85146.1"/>
    <property type="molecule type" value="Genomic_DNA"/>
</dbReference>
<keyword evidence="3 4" id="KW-0472">Membrane</keyword>
<feature type="transmembrane region" description="Helical" evidence="4">
    <location>
        <begin position="155"/>
        <end position="173"/>
    </location>
</feature>
<feature type="transmembrane region" description="Helical" evidence="4">
    <location>
        <begin position="325"/>
        <end position="343"/>
    </location>
</feature>
<dbReference type="InterPro" id="IPR011701">
    <property type="entry name" value="MFS"/>
</dbReference>
<proteinExistence type="predicted"/>